<feature type="compositionally biased region" description="Basic and acidic residues" evidence="1">
    <location>
        <begin position="49"/>
        <end position="76"/>
    </location>
</feature>
<reference evidence="3 4" key="1">
    <citation type="submission" date="2018-11" db="EMBL/GenBank/DDBJ databases">
        <authorList>
            <consortium name="Pathogen Informatics"/>
        </authorList>
    </citation>
    <scope>NUCLEOTIDE SEQUENCE [LARGE SCALE GENOMIC DNA]</scope>
</reference>
<evidence type="ECO:0000256" key="2">
    <source>
        <dbReference type="SAM" id="Phobius"/>
    </source>
</evidence>
<keyword evidence="2" id="KW-0812">Transmembrane</keyword>
<dbReference type="Proteomes" id="UP000050761">
    <property type="component" value="Unassembled WGS sequence"/>
</dbReference>
<feature type="transmembrane region" description="Helical" evidence="2">
    <location>
        <begin position="238"/>
        <end position="257"/>
    </location>
</feature>
<feature type="compositionally biased region" description="Low complexity" evidence="1">
    <location>
        <begin position="347"/>
        <end position="364"/>
    </location>
</feature>
<keyword evidence="2" id="KW-0472">Membrane</keyword>
<accession>A0A183GCZ1</accession>
<organism evidence="4 5">
    <name type="scientific">Heligmosomoides polygyrus</name>
    <name type="common">Parasitic roundworm</name>
    <dbReference type="NCBI Taxonomy" id="6339"/>
    <lineage>
        <taxon>Eukaryota</taxon>
        <taxon>Metazoa</taxon>
        <taxon>Ecdysozoa</taxon>
        <taxon>Nematoda</taxon>
        <taxon>Chromadorea</taxon>
        <taxon>Rhabditida</taxon>
        <taxon>Rhabditina</taxon>
        <taxon>Rhabditomorpha</taxon>
        <taxon>Strongyloidea</taxon>
        <taxon>Heligmosomidae</taxon>
        <taxon>Heligmosomoides</taxon>
    </lineage>
</organism>
<keyword evidence="4" id="KW-1185">Reference proteome</keyword>
<dbReference type="EMBL" id="UZAH01031839">
    <property type="protein sequence ID" value="VDP18116.1"/>
    <property type="molecule type" value="Genomic_DNA"/>
</dbReference>
<evidence type="ECO:0000256" key="1">
    <source>
        <dbReference type="SAM" id="MobiDB-lite"/>
    </source>
</evidence>
<keyword evidence="2" id="KW-1133">Transmembrane helix</keyword>
<feature type="region of interest" description="Disordered" evidence="1">
    <location>
        <begin position="1"/>
        <end position="204"/>
    </location>
</feature>
<accession>A0A3P8FFZ7</accession>
<protein>
    <submittedName>
        <fullName evidence="3 5">Uncharacterized protein</fullName>
    </submittedName>
</protein>
<name>A0A183GCZ1_HELPZ</name>
<dbReference type="AlphaFoldDB" id="A0A183GCZ1"/>
<feature type="compositionally biased region" description="Basic and acidic residues" evidence="1">
    <location>
        <begin position="112"/>
        <end position="121"/>
    </location>
</feature>
<sequence length="364" mass="38243">MAEEVEGSSKRRARRTDKQQSDLGIKERRKTKLEDEKTQTNDGADAGEEEKHQISADSKAADSAEKIRGGFAEKIRAGSAENIGTEKLGSKEGISEEKTPFISDQAGSKKTTKPEIEKKGSAEAMKVGPAETVKPGSAEAIKPGSGEVIKPGSGEVVKPGSGEVMKPGSGEAVDKGPSEGAKKGSAEAIKLDSGETKKTASTGPKTAVTCAVDKHDISQNREREKSWNVKNCAMEFCTLVMIGAMIFACGFGFAMLINATERREYQDLEIYMAVEPPSTTVPPITTTKAMLTTEKTIPATSTEGVSLSSAVAISMTTNPTADAGDQNATTVFLESSTTAKVAEETTRTSTQTSTSPIGSSSTTT</sequence>
<evidence type="ECO:0000313" key="5">
    <source>
        <dbReference type="WBParaSite" id="HPBE_0002007401-mRNA-1"/>
    </source>
</evidence>
<reference evidence="5" key="2">
    <citation type="submission" date="2019-09" db="UniProtKB">
        <authorList>
            <consortium name="WormBaseParasite"/>
        </authorList>
    </citation>
    <scope>IDENTIFICATION</scope>
</reference>
<dbReference type="WBParaSite" id="HPBE_0002007401-mRNA-1">
    <property type="protein sequence ID" value="HPBE_0002007401-mRNA-1"/>
    <property type="gene ID" value="HPBE_0002007401"/>
</dbReference>
<feature type="compositionally biased region" description="Basic and acidic residues" evidence="1">
    <location>
        <begin position="172"/>
        <end position="198"/>
    </location>
</feature>
<feature type="region of interest" description="Disordered" evidence="1">
    <location>
        <begin position="336"/>
        <end position="364"/>
    </location>
</feature>
<gene>
    <name evidence="3" type="ORF">HPBE_LOCUS20073</name>
</gene>
<evidence type="ECO:0000313" key="3">
    <source>
        <dbReference type="EMBL" id="VDP18116.1"/>
    </source>
</evidence>
<feature type="compositionally biased region" description="Basic and acidic residues" evidence="1">
    <location>
        <begin position="88"/>
        <end position="99"/>
    </location>
</feature>
<evidence type="ECO:0000313" key="4">
    <source>
        <dbReference type="Proteomes" id="UP000050761"/>
    </source>
</evidence>
<proteinExistence type="predicted"/>
<feature type="compositionally biased region" description="Basic and acidic residues" evidence="1">
    <location>
        <begin position="16"/>
        <end position="39"/>
    </location>
</feature>